<dbReference type="Gene3D" id="3.30.450.40">
    <property type="match status" value="1"/>
</dbReference>
<comment type="caution">
    <text evidence="3">The sequence shown here is derived from an EMBL/GenBank/DDBJ whole genome shotgun (WGS) entry which is preliminary data.</text>
</comment>
<dbReference type="SMART" id="SM01012">
    <property type="entry name" value="ANTAR"/>
    <property type="match status" value="1"/>
</dbReference>
<gene>
    <name evidence="3" type="ORF">GCM10010468_75800</name>
</gene>
<proteinExistence type="predicted"/>
<dbReference type="SUPFAM" id="SSF55781">
    <property type="entry name" value="GAF domain-like"/>
    <property type="match status" value="1"/>
</dbReference>
<name>A0ABP6QQP6_9ACTN</name>
<evidence type="ECO:0000256" key="1">
    <source>
        <dbReference type="SAM" id="MobiDB-lite"/>
    </source>
</evidence>
<dbReference type="Proteomes" id="UP001501237">
    <property type="component" value="Unassembled WGS sequence"/>
</dbReference>
<evidence type="ECO:0000313" key="4">
    <source>
        <dbReference type="Proteomes" id="UP001501237"/>
    </source>
</evidence>
<evidence type="ECO:0000259" key="2">
    <source>
        <dbReference type="SMART" id="SM01012"/>
    </source>
</evidence>
<reference evidence="4" key="1">
    <citation type="journal article" date="2019" name="Int. J. Syst. Evol. Microbiol.">
        <title>The Global Catalogue of Microorganisms (GCM) 10K type strain sequencing project: providing services to taxonomists for standard genome sequencing and annotation.</title>
        <authorList>
            <consortium name="The Broad Institute Genomics Platform"/>
            <consortium name="The Broad Institute Genome Sequencing Center for Infectious Disease"/>
            <person name="Wu L."/>
            <person name="Ma J."/>
        </authorList>
    </citation>
    <scope>NUCLEOTIDE SEQUENCE [LARGE SCALE GENOMIC DNA]</scope>
    <source>
        <strain evidence="4">JCM 9377</strain>
    </source>
</reference>
<dbReference type="InterPro" id="IPR029016">
    <property type="entry name" value="GAF-like_dom_sf"/>
</dbReference>
<keyword evidence="4" id="KW-1185">Reference proteome</keyword>
<dbReference type="InterPro" id="IPR005561">
    <property type="entry name" value="ANTAR"/>
</dbReference>
<evidence type="ECO:0000313" key="3">
    <source>
        <dbReference type="EMBL" id="GAA3239551.1"/>
    </source>
</evidence>
<feature type="domain" description="ANTAR" evidence="2">
    <location>
        <begin position="163"/>
        <end position="223"/>
    </location>
</feature>
<organism evidence="3 4">
    <name type="scientific">Actinocorallia longicatena</name>
    <dbReference type="NCBI Taxonomy" id="111803"/>
    <lineage>
        <taxon>Bacteria</taxon>
        <taxon>Bacillati</taxon>
        <taxon>Actinomycetota</taxon>
        <taxon>Actinomycetes</taxon>
        <taxon>Streptosporangiales</taxon>
        <taxon>Thermomonosporaceae</taxon>
        <taxon>Actinocorallia</taxon>
    </lineage>
</organism>
<protein>
    <recommendedName>
        <fullName evidence="2">ANTAR domain-containing protein</fullName>
    </recommendedName>
</protein>
<accession>A0ABP6QQP6</accession>
<dbReference type="EMBL" id="BAAAUV010000038">
    <property type="protein sequence ID" value="GAA3239551.1"/>
    <property type="molecule type" value="Genomic_DNA"/>
</dbReference>
<feature type="region of interest" description="Disordered" evidence="1">
    <location>
        <begin position="235"/>
        <end position="280"/>
    </location>
</feature>
<sequence>MQRAWARIGEYARREGRAVSVEHACLACAQAVDAAGAGLSMRHGAGLREPVYATDARSAEVADLQFTLGEGPCMDALAGDGPVLVQDLESADSRRRWPAFAPAAVVLGVRGVFSIPVRAGAVRFGVIDLYRDLAGPLSGEQLLDVLAYADALMVLVLDHRGGISSRLDRFLDDEFVERRAGVHQAAGMVSVQLDIDVADALARLRAYAYAHDRRLDEVSASVVARRMWFDPISGEAHQAMPPREIPREGLGGGPNVHEGETTQEDGPLPRTDGTGMEEAE</sequence>